<reference evidence="1" key="1">
    <citation type="submission" date="2020-02" db="EMBL/GenBank/DDBJ databases">
        <authorList>
            <person name="Meier V. D."/>
        </authorList>
    </citation>
    <scope>NUCLEOTIDE SEQUENCE</scope>
    <source>
        <strain evidence="1">AVDCRST_MAG82</strain>
    </source>
</reference>
<name>A0A6J4Q2D5_9ACTN</name>
<feature type="non-terminal residue" evidence="1">
    <location>
        <position position="1"/>
    </location>
</feature>
<dbReference type="EMBL" id="CADCVA010000294">
    <property type="protein sequence ID" value="CAA9431171.1"/>
    <property type="molecule type" value="Genomic_DNA"/>
</dbReference>
<gene>
    <name evidence="1" type="ORF">AVDCRST_MAG82-2117</name>
</gene>
<accession>A0A6J4Q2D5</accession>
<feature type="non-terminal residue" evidence="1">
    <location>
        <position position="19"/>
    </location>
</feature>
<sequence length="19" mass="2343">WRPISRSGWSRARTWRAGR</sequence>
<organism evidence="1">
    <name type="scientific">uncultured Rubrobacteraceae bacterium</name>
    <dbReference type="NCBI Taxonomy" id="349277"/>
    <lineage>
        <taxon>Bacteria</taxon>
        <taxon>Bacillati</taxon>
        <taxon>Actinomycetota</taxon>
        <taxon>Rubrobacteria</taxon>
        <taxon>Rubrobacterales</taxon>
        <taxon>Rubrobacteraceae</taxon>
        <taxon>environmental samples</taxon>
    </lineage>
</organism>
<dbReference type="AlphaFoldDB" id="A0A6J4Q2D5"/>
<protein>
    <submittedName>
        <fullName evidence="1">Uncharacterized protein</fullName>
    </submittedName>
</protein>
<proteinExistence type="predicted"/>
<evidence type="ECO:0000313" key="1">
    <source>
        <dbReference type="EMBL" id="CAA9431171.1"/>
    </source>
</evidence>